<proteinExistence type="predicted"/>
<feature type="active site" description="Proton acceptor" evidence="4">
    <location>
        <position position="286"/>
    </location>
</feature>
<gene>
    <name evidence="7" type="ORF">EZJ19_14750</name>
</gene>
<evidence type="ECO:0000313" key="7">
    <source>
        <dbReference type="EMBL" id="TCJ11671.1"/>
    </source>
</evidence>
<dbReference type="PANTHER" id="PTHR14226">
    <property type="entry name" value="NEUROPATHY TARGET ESTERASE/SWISS CHEESE D.MELANOGASTER"/>
    <property type="match status" value="1"/>
</dbReference>
<evidence type="ECO:0000256" key="3">
    <source>
        <dbReference type="ARBA" id="ARBA00023098"/>
    </source>
</evidence>
<dbReference type="InterPro" id="IPR002641">
    <property type="entry name" value="PNPLA_dom"/>
</dbReference>
<feature type="domain" description="PNPLA" evidence="6">
    <location>
        <begin position="62"/>
        <end position="299"/>
    </location>
</feature>
<dbReference type="GO" id="GO:0016042">
    <property type="term" value="P:lipid catabolic process"/>
    <property type="evidence" value="ECO:0007669"/>
    <property type="project" value="UniProtKB-UniRule"/>
</dbReference>
<organism evidence="7 8">
    <name type="scientific">Parasulfuritortus cantonensis</name>
    <dbReference type="NCBI Taxonomy" id="2528202"/>
    <lineage>
        <taxon>Bacteria</taxon>
        <taxon>Pseudomonadati</taxon>
        <taxon>Pseudomonadota</taxon>
        <taxon>Betaproteobacteria</taxon>
        <taxon>Nitrosomonadales</taxon>
        <taxon>Thiobacillaceae</taxon>
        <taxon>Parasulfuritortus</taxon>
    </lineage>
</organism>
<comment type="caution">
    <text evidence="4">Lacks conserved residue(s) required for the propagation of feature annotation.</text>
</comment>
<dbReference type="InterPro" id="IPR050301">
    <property type="entry name" value="NTE"/>
</dbReference>
<feature type="signal peptide" evidence="5">
    <location>
        <begin position="1"/>
        <end position="28"/>
    </location>
</feature>
<feature type="active site" description="Nucleophile" evidence="4">
    <location>
        <position position="107"/>
    </location>
</feature>
<evidence type="ECO:0000256" key="1">
    <source>
        <dbReference type="ARBA" id="ARBA00022801"/>
    </source>
</evidence>
<keyword evidence="1 4" id="KW-0378">Hydrolase</keyword>
<dbReference type="SUPFAM" id="SSF52151">
    <property type="entry name" value="FabD/lysophospholipase-like"/>
    <property type="match status" value="1"/>
</dbReference>
<dbReference type="RefSeq" id="WP_131448914.1">
    <property type="nucleotide sequence ID" value="NZ_SJZB01000051.1"/>
</dbReference>
<evidence type="ECO:0000256" key="5">
    <source>
        <dbReference type="SAM" id="SignalP"/>
    </source>
</evidence>
<feature type="short sequence motif" description="DGA/G" evidence="4">
    <location>
        <begin position="286"/>
        <end position="288"/>
    </location>
</feature>
<dbReference type="Gene3D" id="3.40.1090.10">
    <property type="entry name" value="Cytosolic phospholipase A2 catalytic domain"/>
    <property type="match status" value="1"/>
</dbReference>
<keyword evidence="8" id="KW-1185">Reference proteome</keyword>
<evidence type="ECO:0000256" key="2">
    <source>
        <dbReference type="ARBA" id="ARBA00022963"/>
    </source>
</evidence>
<comment type="caution">
    <text evidence="7">The sequence shown here is derived from an EMBL/GenBank/DDBJ whole genome shotgun (WGS) entry which is preliminary data.</text>
</comment>
<keyword evidence="5" id="KW-0732">Signal</keyword>
<dbReference type="PROSITE" id="PS51257">
    <property type="entry name" value="PROKAR_LIPOPROTEIN"/>
    <property type="match status" value="1"/>
</dbReference>
<dbReference type="Proteomes" id="UP000295443">
    <property type="component" value="Unassembled WGS sequence"/>
</dbReference>
<dbReference type="PANTHER" id="PTHR14226:SF78">
    <property type="entry name" value="SLR0060 PROTEIN"/>
    <property type="match status" value="1"/>
</dbReference>
<keyword evidence="2 4" id="KW-0442">Lipid degradation</keyword>
<sequence>MKANPLARLRPAGLAALALLLLAGCATYGDIANRPGAVAGAARYTLGSHPTGGRSDDVTLLLAFSGGGTRAAALAYGVLEELRDTVVRIDGRPHRLLDEVDVISAVSGGSFTAAYYGLRGDAMFADFEPAFLRRDIGGELVHSVFNPATWFSKRARTETAVEFYEDSVFKGATFGDLQRQPGPLIVINASDLGGGVRFSFLQEYFDLLCSDLSAFPVARAVTASSAVPVLFNPVVLENYPGCRPSGEGWLDAAEQAAQRSPQMAQVVDGLKSYQDKDRRRYIHLVDGGITDNLGLRALYDFTEIAGGAQALLFRLGRQPAARVVVISVNAATDTASALEQSNQTPSIEQTVAAVTDVQLHLYNAATLELVQDGLRRWSAALSTPQRPVSAYLVDVGFDSIATPARRQFFNDIPTSFTLTAEQVDALIAAGRELLRGNAEYRRFLADLDGPRPPP</sequence>
<evidence type="ECO:0000256" key="4">
    <source>
        <dbReference type="PROSITE-ProRule" id="PRU01161"/>
    </source>
</evidence>
<evidence type="ECO:0000313" key="8">
    <source>
        <dbReference type="Proteomes" id="UP000295443"/>
    </source>
</evidence>
<dbReference type="InterPro" id="IPR016035">
    <property type="entry name" value="Acyl_Trfase/lysoPLipase"/>
</dbReference>
<evidence type="ECO:0000259" key="6">
    <source>
        <dbReference type="PROSITE" id="PS51635"/>
    </source>
</evidence>
<dbReference type="EMBL" id="SJZB01000051">
    <property type="protein sequence ID" value="TCJ11671.1"/>
    <property type="molecule type" value="Genomic_DNA"/>
</dbReference>
<reference evidence="7 8" key="1">
    <citation type="submission" date="2019-03" db="EMBL/GenBank/DDBJ databases">
        <title>Genome sequence of Thiobacillaceae bacterium LSR1, a sulfur-oxidizing bacterium isolated from freshwater sediment.</title>
        <authorList>
            <person name="Li S."/>
        </authorList>
    </citation>
    <scope>NUCLEOTIDE SEQUENCE [LARGE SCALE GENOMIC DNA]</scope>
    <source>
        <strain evidence="7 8">LSR1</strain>
    </source>
</reference>
<accession>A0A4R1B1K6</accession>
<name>A0A4R1B1K6_9PROT</name>
<keyword evidence="3 4" id="KW-0443">Lipid metabolism</keyword>
<protein>
    <submittedName>
        <fullName evidence="7">Patatin-like phospholipase family protein</fullName>
    </submittedName>
</protein>
<feature type="chain" id="PRO_5020701462" evidence="5">
    <location>
        <begin position="29"/>
        <end position="454"/>
    </location>
</feature>
<dbReference type="Pfam" id="PF01734">
    <property type="entry name" value="Patatin"/>
    <property type="match status" value="1"/>
</dbReference>
<dbReference type="OrthoDB" id="8541087at2"/>
<dbReference type="GO" id="GO:0016787">
    <property type="term" value="F:hydrolase activity"/>
    <property type="evidence" value="ECO:0007669"/>
    <property type="project" value="UniProtKB-UniRule"/>
</dbReference>
<dbReference type="AlphaFoldDB" id="A0A4R1B1K6"/>
<dbReference type="PROSITE" id="PS51635">
    <property type="entry name" value="PNPLA"/>
    <property type="match status" value="1"/>
</dbReference>